<feature type="region of interest" description="Disordered" evidence="4">
    <location>
        <begin position="274"/>
        <end position="380"/>
    </location>
</feature>
<evidence type="ECO:0000256" key="4">
    <source>
        <dbReference type="SAM" id="MobiDB-lite"/>
    </source>
</evidence>
<name>A0A4U1EGA4_MONMO</name>
<reference evidence="6" key="1">
    <citation type="journal article" date="2019" name="IScience">
        <title>Narwhal Genome Reveals Long-Term Low Genetic Diversity despite Current Large Abundance Size.</title>
        <authorList>
            <person name="Westbury M.V."/>
            <person name="Petersen B."/>
            <person name="Garde E."/>
            <person name="Heide-Jorgensen M.P."/>
            <person name="Lorenzen E.D."/>
        </authorList>
    </citation>
    <scope>NUCLEOTIDE SEQUENCE [LARGE SCALE GENOMIC DNA]</scope>
</reference>
<dbReference type="Gene3D" id="2.80.10.50">
    <property type="match status" value="1"/>
</dbReference>
<dbReference type="InterPro" id="IPR008996">
    <property type="entry name" value="IL1/FGF"/>
</dbReference>
<comment type="similarity">
    <text evidence="2">Belongs to the IL-1 family.</text>
</comment>
<evidence type="ECO:0000256" key="2">
    <source>
        <dbReference type="ARBA" id="ARBA00010448"/>
    </source>
</evidence>
<protein>
    <submittedName>
        <fullName evidence="5">Uncharacterized protein</fullName>
    </submittedName>
</protein>
<dbReference type="GO" id="GO:0071222">
    <property type="term" value="P:cellular response to lipopolysaccharide"/>
    <property type="evidence" value="ECO:0007669"/>
    <property type="project" value="TreeGrafter"/>
</dbReference>
<dbReference type="PANTHER" id="PTHR10078:SF34">
    <property type="entry name" value="INTERLEUKIN-37"/>
    <property type="match status" value="1"/>
</dbReference>
<proteinExistence type="inferred from homology"/>
<dbReference type="SMART" id="SM00125">
    <property type="entry name" value="IL1"/>
    <property type="match status" value="1"/>
</dbReference>
<dbReference type="InterPro" id="IPR000975">
    <property type="entry name" value="IL-1_fam"/>
</dbReference>
<evidence type="ECO:0000313" key="5">
    <source>
        <dbReference type="EMBL" id="TKC34777.1"/>
    </source>
</evidence>
<feature type="non-terminal residue" evidence="5">
    <location>
        <position position="1"/>
    </location>
</feature>
<accession>A0A4U1EGA4</accession>
<organism evidence="5 6">
    <name type="scientific">Monodon monoceros</name>
    <name type="common">Narwhal</name>
    <name type="synonym">Ceratodon monodon</name>
    <dbReference type="NCBI Taxonomy" id="40151"/>
    <lineage>
        <taxon>Eukaryota</taxon>
        <taxon>Metazoa</taxon>
        <taxon>Chordata</taxon>
        <taxon>Craniata</taxon>
        <taxon>Vertebrata</taxon>
        <taxon>Euteleostomi</taxon>
        <taxon>Mammalia</taxon>
        <taxon>Eutheria</taxon>
        <taxon>Laurasiatheria</taxon>
        <taxon>Artiodactyla</taxon>
        <taxon>Whippomorpha</taxon>
        <taxon>Cetacea</taxon>
        <taxon>Odontoceti</taxon>
        <taxon>Monodontidae</taxon>
        <taxon>Monodon</taxon>
    </lineage>
</organism>
<dbReference type="Proteomes" id="UP000308365">
    <property type="component" value="Unassembled WGS sequence"/>
</dbReference>
<dbReference type="AlphaFoldDB" id="A0A4U1EGA4"/>
<evidence type="ECO:0000256" key="1">
    <source>
        <dbReference type="ARBA" id="ARBA00004613"/>
    </source>
</evidence>
<comment type="subcellular location">
    <subcellularLocation>
        <location evidence="1">Secreted</location>
    </subcellularLocation>
</comment>
<dbReference type="GO" id="GO:0005654">
    <property type="term" value="C:nucleoplasm"/>
    <property type="evidence" value="ECO:0007669"/>
    <property type="project" value="TreeGrafter"/>
</dbReference>
<dbReference type="EMBL" id="RWIC01001723">
    <property type="protein sequence ID" value="TKC34777.1"/>
    <property type="molecule type" value="Genomic_DNA"/>
</dbReference>
<sequence>EQQFLVVHKTRQHADIHSELHTRCIPGPGPKVKSVTFQKYNIRDLNQQVLVLEGEVLRVVPDKSIRTGETFSVSTSHLRKATTEKKHHIFLEQSCLIFPEKKNIKELNSLMDEERLPFTFLKEQVGSYFTLESAVNHGYFIYTSNTPRQPVGVTKDLGKEKKTTQFQFQKTNERRILNGGKRNDQLGKEPLDGVLLKEFLLQGECREITHFRGIENFLRLEGQEQPQPVTVTWALAIHPGQEVEENALRWTGFSESGLEKGPLLRASECPLEEGTWTLAPGGQEEEDFDPNDCLKHGLPMSASTGPPEPAGGEEKAHCPSSTDNPQHPSFSPPPSSGIHKPNWYGQLMEDEEMGASRKDGSGAKEGGMKNTSGQCQSPLDPATRTFPVSWQDFIMVLLPKLGQAISTKTKEEKQTKTEMGMGQTLEAKEEANNFCDHNRKDLMPLMNDIEMILPHLQRHTEPNMGTQAKGTALLQTPNAASLVLTSFRILYPPRSLKDLRAQIRDGYE</sequence>
<dbReference type="SUPFAM" id="SSF50353">
    <property type="entry name" value="Cytokine"/>
    <property type="match status" value="1"/>
</dbReference>
<dbReference type="GO" id="GO:0005615">
    <property type="term" value="C:extracellular space"/>
    <property type="evidence" value="ECO:0007669"/>
    <property type="project" value="InterPro"/>
</dbReference>
<dbReference type="GO" id="GO:0010628">
    <property type="term" value="P:positive regulation of gene expression"/>
    <property type="evidence" value="ECO:0007669"/>
    <property type="project" value="TreeGrafter"/>
</dbReference>
<keyword evidence="3" id="KW-0964">Secreted</keyword>
<gene>
    <name evidence="5" type="ORF">EI555_014412</name>
</gene>
<evidence type="ECO:0000256" key="3">
    <source>
        <dbReference type="ARBA" id="ARBA00022525"/>
    </source>
</evidence>
<evidence type="ECO:0000313" key="6">
    <source>
        <dbReference type="Proteomes" id="UP000308365"/>
    </source>
</evidence>
<dbReference type="PANTHER" id="PTHR10078">
    <property type="entry name" value="INTERLEUKIN-1 FAMILY MEMBER"/>
    <property type="match status" value="1"/>
</dbReference>
<dbReference type="GO" id="GO:0019221">
    <property type="term" value="P:cytokine-mediated signaling pathway"/>
    <property type="evidence" value="ECO:0007669"/>
    <property type="project" value="TreeGrafter"/>
</dbReference>
<comment type="caution">
    <text evidence="5">The sequence shown here is derived from an EMBL/GenBank/DDBJ whole genome shotgun (WGS) entry which is preliminary data.</text>
</comment>
<dbReference type="GO" id="GO:0002437">
    <property type="term" value="P:inflammatory response to antigenic stimulus"/>
    <property type="evidence" value="ECO:0007669"/>
    <property type="project" value="TreeGrafter"/>
</dbReference>
<dbReference type="GO" id="GO:0005125">
    <property type="term" value="F:cytokine activity"/>
    <property type="evidence" value="ECO:0007669"/>
    <property type="project" value="InterPro"/>
</dbReference>